<protein>
    <recommendedName>
        <fullName evidence="7">WAT1-related protein</fullName>
    </recommendedName>
</protein>
<evidence type="ECO:0008006" key="7">
    <source>
        <dbReference type="Google" id="ProtNLM"/>
    </source>
</evidence>
<feature type="transmembrane region" description="Helical" evidence="4">
    <location>
        <begin position="60"/>
        <end position="78"/>
    </location>
</feature>
<dbReference type="GO" id="GO:0016020">
    <property type="term" value="C:membrane"/>
    <property type="evidence" value="ECO:0007669"/>
    <property type="project" value="InterPro"/>
</dbReference>
<keyword evidence="3 4" id="KW-0472">Membrane</keyword>
<evidence type="ECO:0000256" key="1">
    <source>
        <dbReference type="ARBA" id="ARBA00022692"/>
    </source>
</evidence>
<dbReference type="OMA" id="TIMILEC"/>
<organism evidence="5 6">
    <name type="scientific">Asparagus officinalis</name>
    <name type="common">Garden asparagus</name>
    <dbReference type="NCBI Taxonomy" id="4686"/>
    <lineage>
        <taxon>Eukaryota</taxon>
        <taxon>Viridiplantae</taxon>
        <taxon>Streptophyta</taxon>
        <taxon>Embryophyta</taxon>
        <taxon>Tracheophyta</taxon>
        <taxon>Spermatophyta</taxon>
        <taxon>Magnoliopsida</taxon>
        <taxon>Liliopsida</taxon>
        <taxon>Asparagales</taxon>
        <taxon>Asparagaceae</taxon>
        <taxon>Asparagoideae</taxon>
        <taxon>Asparagus</taxon>
    </lineage>
</organism>
<evidence type="ECO:0000256" key="2">
    <source>
        <dbReference type="ARBA" id="ARBA00022989"/>
    </source>
</evidence>
<dbReference type="Gramene" id="ONK56294">
    <property type="protein sequence ID" value="ONK56294"/>
    <property type="gene ID" value="A4U43_C10F6240"/>
</dbReference>
<gene>
    <name evidence="5" type="ORF">A4U43_C10F6240</name>
</gene>
<feature type="transmembrane region" description="Helical" evidence="4">
    <location>
        <begin position="171"/>
        <end position="195"/>
    </location>
</feature>
<dbReference type="InterPro" id="IPR030184">
    <property type="entry name" value="WAT1-related"/>
</dbReference>
<proteinExistence type="predicted"/>
<name>A0A5P1E146_ASPOF</name>
<dbReference type="PANTHER" id="PTHR31218">
    <property type="entry name" value="WAT1-RELATED PROTEIN"/>
    <property type="match status" value="1"/>
</dbReference>
<dbReference type="EMBL" id="CM007390">
    <property type="protein sequence ID" value="ONK56294.1"/>
    <property type="molecule type" value="Genomic_DNA"/>
</dbReference>
<dbReference type="GO" id="GO:0022857">
    <property type="term" value="F:transmembrane transporter activity"/>
    <property type="evidence" value="ECO:0007669"/>
    <property type="project" value="InterPro"/>
</dbReference>
<keyword evidence="1 4" id="KW-0812">Transmembrane</keyword>
<feature type="transmembrane region" description="Helical" evidence="4">
    <location>
        <begin position="139"/>
        <end position="159"/>
    </location>
</feature>
<dbReference type="Proteomes" id="UP000243459">
    <property type="component" value="Chromosome 10"/>
</dbReference>
<feature type="transmembrane region" description="Helical" evidence="4">
    <location>
        <begin position="26"/>
        <end position="48"/>
    </location>
</feature>
<reference evidence="6" key="1">
    <citation type="journal article" date="2017" name="Nat. Commun.">
        <title>The asparagus genome sheds light on the origin and evolution of a young Y chromosome.</title>
        <authorList>
            <person name="Harkess A."/>
            <person name="Zhou J."/>
            <person name="Xu C."/>
            <person name="Bowers J.E."/>
            <person name="Van der Hulst R."/>
            <person name="Ayyampalayam S."/>
            <person name="Mercati F."/>
            <person name="Riccardi P."/>
            <person name="McKain M.R."/>
            <person name="Kakrana A."/>
            <person name="Tang H."/>
            <person name="Ray J."/>
            <person name="Groenendijk J."/>
            <person name="Arikit S."/>
            <person name="Mathioni S.M."/>
            <person name="Nakano M."/>
            <person name="Shan H."/>
            <person name="Telgmann-Rauber A."/>
            <person name="Kanno A."/>
            <person name="Yue Z."/>
            <person name="Chen H."/>
            <person name="Li W."/>
            <person name="Chen Y."/>
            <person name="Xu X."/>
            <person name="Zhang Y."/>
            <person name="Luo S."/>
            <person name="Chen H."/>
            <person name="Gao J."/>
            <person name="Mao Z."/>
            <person name="Pires J.C."/>
            <person name="Luo M."/>
            <person name="Kudrna D."/>
            <person name="Wing R.A."/>
            <person name="Meyers B.C."/>
            <person name="Yi K."/>
            <person name="Kong H."/>
            <person name="Lavrijsen P."/>
            <person name="Sunseri F."/>
            <person name="Falavigna A."/>
            <person name="Ye Y."/>
            <person name="Leebens-Mack J.H."/>
            <person name="Chen G."/>
        </authorList>
    </citation>
    <scope>NUCLEOTIDE SEQUENCE [LARGE SCALE GENOMIC DNA]</scope>
    <source>
        <strain evidence="6">cv. DH0086</strain>
    </source>
</reference>
<dbReference type="AlphaFoldDB" id="A0A5P1E146"/>
<evidence type="ECO:0000313" key="6">
    <source>
        <dbReference type="Proteomes" id="UP000243459"/>
    </source>
</evidence>
<accession>A0A5P1E146</accession>
<evidence type="ECO:0000256" key="4">
    <source>
        <dbReference type="SAM" id="Phobius"/>
    </source>
</evidence>
<evidence type="ECO:0000313" key="5">
    <source>
        <dbReference type="EMBL" id="ONK56294.1"/>
    </source>
</evidence>
<keyword evidence="2 4" id="KW-1133">Transmembrane helix</keyword>
<keyword evidence="6" id="KW-1185">Reference proteome</keyword>
<sequence length="233" mass="25281">MLQCNIFRVTTFQTLMMLGIEKTNPAIASAMPNIAPGIIFIISASLRFEKVDIGCQYSRAKIMGTVLCLSGAVVMSYLQSPKDSVKDQTQVSLANIEPLKDEANNDWIIGCFYLLAAVLVVSCSTVLQAVTMVHFPAPLSLCSVTSLLGTIFTVFLQIVTEGKVNPGSTTINLQSIITIMILECCVMFSGLYMVLWAKKKEGLVIPNLDDDLAQTSDDVEKPLLNSSKSSSQV</sequence>
<feature type="transmembrane region" description="Helical" evidence="4">
    <location>
        <begin position="107"/>
        <end position="127"/>
    </location>
</feature>
<evidence type="ECO:0000256" key="3">
    <source>
        <dbReference type="ARBA" id="ARBA00023136"/>
    </source>
</evidence>